<dbReference type="EMBL" id="LT991976">
    <property type="protein sequence ID" value="SPK72220.1"/>
    <property type="molecule type" value="Genomic_DNA"/>
</dbReference>
<dbReference type="AlphaFoldDB" id="A0A375IDR1"/>
<name>A0A375IDR1_9BURK</name>
<gene>
    <name evidence="1" type="ORF">CT19425_60338</name>
</gene>
<evidence type="ECO:0000313" key="2">
    <source>
        <dbReference type="Proteomes" id="UP000255505"/>
    </source>
</evidence>
<proteinExistence type="predicted"/>
<organism evidence="1 2">
    <name type="scientific">Cupriavidus taiwanensis</name>
    <dbReference type="NCBI Taxonomy" id="164546"/>
    <lineage>
        <taxon>Bacteria</taxon>
        <taxon>Pseudomonadati</taxon>
        <taxon>Pseudomonadota</taxon>
        <taxon>Betaproteobacteria</taxon>
        <taxon>Burkholderiales</taxon>
        <taxon>Burkholderiaceae</taxon>
        <taxon>Cupriavidus</taxon>
    </lineage>
</organism>
<sequence length="55" mass="6198">MNLISDIKFDQLRIDRFDIFSAPGRVTAAAPSADPFYAIRRQTEVLAMPAESQQK</sequence>
<reference evidence="1 2" key="1">
    <citation type="submission" date="2018-01" db="EMBL/GenBank/DDBJ databases">
        <authorList>
            <person name="Gaut B.S."/>
            <person name="Morton B.R."/>
            <person name="Clegg M.T."/>
            <person name="Duvall M.R."/>
        </authorList>
    </citation>
    <scope>NUCLEOTIDE SEQUENCE [LARGE SCALE GENOMIC DNA]</scope>
    <source>
        <strain evidence="1">Cupriavidus taiwanensis LMG 19425</strain>
    </source>
</reference>
<dbReference type="Proteomes" id="UP000255505">
    <property type="component" value="Chromosome I"/>
</dbReference>
<protein>
    <submittedName>
        <fullName evidence="1">Uncharacterized protein</fullName>
    </submittedName>
</protein>
<evidence type="ECO:0000313" key="1">
    <source>
        <dbReference type="EMBL" id="SPK72220.1"/>
    </source>
</evidence>
<accession>A0A375IDR1</accession>